<dbReference type="Pfam" id="PF13927">
    <property type="entry name" value="Ig_3"/>
    <property type="match status" value="2"/>
</dbReference>
<evidence type="ECO:0000256" key="1">
    <source>
        <dbReference type="ARBA" id="ARBA00022729"/>
    </source>
</evidence>
<dbReference type="InterPro" id="IPR003598">
    <property type="entry name" value="Ig_sub2"/>
</dbReference>
<dbReference type="AlphaFoldDB" id="A0A8X6QNM7"/>
<dbReference type="FunFam" id="2.60.40.10:FF:000333">
    <property type="entry name" value="Down syndrome cell adhesion molecule"/>
    <property type="match status" value="1"/>
</dbReference>
<dbReference type="Proteomes" id="UP000887013">
    <property type="component" value="Unassembled WGS sequence"/>
</dbReference>
<keyword evidence="1 4" id="KW-0732">Signal</keyword>
<dbReference type="PROSITE" id="PS50835">
    <property type="entry name" value="IG_LIKE"/>
    <property type="match status" value="2"/>
</dbReference>
<dbReference type="InterPro" id="IPR036179">
    <property type="entry name" value="Ig-like_dom_sf"/>
</dbReference>
<dbReference type="InterPro" id="IPR003599">
    <property type="entry name" value="Ig_sub"/>
</dbReference>
<feature type="chain" id="PRO_5036457642" evidence="4">
    <location>
        <begin position="32"/>
        <end position="228"/>
    </location>
</feature>
<keyword evidence="3" id="KW-0393">Immunoglobulin domain</keyword>
<dbReference type="InterPro" id="IPR007110">
    <property type="entry name" value="Ig-like_dom"/>
</dbReference>
<comment type="caution">
    <text evidence="6">The sequence shown here is derived from an EMBL/GenBank/DDBJ whole genome shotgun (WGS) entry which is preliminary data.</text>
</comment>
<dbReference type="GO" id="GO:0007156">
    <property type="term" value="P:homophilic cell adhesion via plasma membrane adhesion molecules"/>
    <property type="evidence" value="ECO:0007669"/>
    <property type="project" value="TreeGrafter"/>
</dbReference>
<dbReference type="GO" id="GO:0050808">
    <property type="term" value="P:synapse organization"/>
    <property type="evidence" value="ECO:0007669"/>
    <property type="project" value="TreeGrafter"/>
</dbReference>
<dbReference type="GO" id="GO:0043025">
    <property type="term" value="C:neuronal cell body"/>
    <property type="evidence" value="ECO:0007669"/>
    <property type="project" value="TreeGrafter"/>
</dbReference>
<dbReference type="InterPro" id="IPR050958">
    <property type="entry name" value="Cell_Adh-Cytoskel_Orgn"/>
</dbReference>
<feature type="signal peptide" evidence="4">
    <location>
        <begin position="1"/>
        <end position="31"/>
    </location>
</feature>
<dbReference type="GO" id="GO:0030424">
    <property type="term" value="C:axon"/>
    <property type="evidence" value="ECO:0007669"/>
    <property type="project" value="TreeGrafter"/>
</dbReference>
<feature type="domain" description="Ig-like" evidence="5">
    <location>
        <begin position="131"/>
        <end position="222"/>
    </location>
</feature>
<evidence type="ECO:0000256" key="4">
    <source>
        <dbReference type="SAM" id="SignalP"/>
    </source>
</evidence>
<evidence type="ECO:0000256" key="2">
    <source>
        <dbReference type="ARBA" id="ARBA00023157"/>
    </source>
</evidence>
<organism evidence="6 7">
    <name type="scientific">Nephila pilipes</name>
    <name type="common">Giant wood spider</name>
    <name type="synonym">Nephila maculata</name>
    <dbReference type="NCBI Taxonomy" id="299642"/>
    <lineage>
        <taxon>Eukaryota</taxon>
        <taxon>Metazoa</taxon>
        <taxon>Ecdysozoa</taxon>
        <taxon>Arthropoda</taxon>
        <taxon>Chelicerata</taxon>
        <taxon>Arachnida</taxon>
        <taxon>Araneae</taxon>
        <taxon>Araneomorphae</taxon>
        <taxon>Entelegynae</taxon>
        <taxon>Araneoidea</taxon>
        <taxon>Nephilidae</taxon>
        <taxon>Nephila</taxon>
    </lineage>
</organism>
<protein>
    <submittedName>
        <fullName evidence="6">Titin</fullName>
    </submittedName>
</protein>
<evidence type="ECO:0000313" key="6">
    <source>
        <dbReference type="EMBL" id="GFU28493.1"/>
    </source>
</evidence>
<dbReference type="PANTHER" id="PTHR45080">
    <property type="entry name" value="CONTACTIN 5"/>
    <property type="match status" value="1"/>
</dbReference>
<keyword evidence="2" id="KW-1015">Disulfide bond</keyword>
<dbReference type="SMART" id="SM00409">
    <property type="entry name" value="IG"/>
    <property type="match status" value="2"/>
</dbReference>
<dbReference type="InterPro" id="IPR013783">
    <property type="entry name" value="Ig-like_fold"/>
</dbReference>
<keyword evidence="7" id="KW-1185">Reference proteome</keyword>
<dbReference type="EMBL" id="BMAW01082297">
    <property type="protein sequence ID" value="GFU28493.1"/>
    <property type="molecule type" value="Genomic_DNA"/>
</dbReference>
<dbReference type="PANTHER" id="PTHR45080:SF8">
    <property type="entry name" value="IG-LIKE DOMAIN-CONTAINING PROTEIN"/>
    <property type="match status" value="1"/>
</dbReference>
<dbReference type="OrthoDB" id="6430607at2759"/>
<dbReference type="SMART" id="SM00408">
    <property type="entry name" value="IGc2"/>
    <property type="match status" value="2"/>
</dbReference>
<dbReference type="GO" id="GO:0005886">
    <property type="term" value="C:plasma membrane"/>
    <property type="evidence" value="ECO:0007669"/>
    <property type="project" value="TreeGrafter"/>
</dbReference>
<feature type="domain" description="Ig-like" evidence="5">
    <location>
        <begin position="36"/>
        <end position="126"/>
    </location>
</feature>
<gene>
    <name evidence="6" type="primary">TTN_0</name>
    <name evidence="6" type="ORF">NPIL_700441</name>
</gene>
<evidence type="ECO:0000259" key="5">
    <source>
        <dbReference type="PROSITE" id="PS50835"/>
    </source>
</evidence>
<reference evidence="6" key="1">
    <citation type="submission" date="2020-08" db="EMBL/GenBank/DDBJ databases">
        <title>Multicomponent nature underlies the extraordinary mechanical properties of spider dragline silk.</title>
        <authorList>
            <person name="Kono N."/>
            <person name="Nakamura H."/>
            <person name="Mori M."/>
            <person name="Yoshida Y."/>
            <person name="Ohtoshi R."/>
            <person name="Malay A.D."/>
            <person name="Moran D.A.P."/>
            <person name="Tomita M."/>
            <person name="Numata K."/>
            <person name="Arakawa K."/>
        </authorList>
    </citation>
    <scope>NUCLEOTIDE SEQUENCE</scope>
</reference>
<accession>A0A8X6QNM7</accession>
<sequence length="228" mass="25434">MFHLSKVKQCKFPLMFLLFGILTWMFMQAEASEEVPEIEKFQFKENVKEGDFVSVVCLVKTGSQPITFLWYKNGDEFIISNKKMSIENSPVTSALILNSVTSENDGNYTCVAKNSLGSDRHSAVLKIKASPKWISQPNDIVTVIGDAIITSCTASGSPTPKITWKKIEDPRIHTLYNINSTNFNNSDSTLKIPRVSYGDSGIYQCIADNGIHPSIKANFTVTIRGRRV</sequence>
<name>A0A8X6QNM7_NEPPI</name>
<evidence type="ECO:0000313" key="7">
    <source>
        <dbReference type="Proteomes" id="UP000887013"/>
    </source>
</evidence>
<dbReference type="SUPFAM" id="SSF48726">
    <property type="entry name" value="Immunoglobulin"/>
    <property type="match status" value="2"/>
</dbReference>
<dbReference type="GO" id="GO:0008046">
    <property type="term" value="F:axon guidance receptor activity"/>
    <property type="evidence" value="ECO:0007669"/>
    <property type="project" value="TreeGrafter"/>
</dbReference>
<evidence type="ECO:0000256" key="3">
    <source>
        <dbReference type="ARBA" id="ARBA00023319"/>
    </source>
</evidence>
<dbReference type="Gene3D" id="2.60.40.10">
    <property type="entry name" value="Immunoglobulins"/>
    <property type="match status" value="2"/>
</dbReference>
<proteinExistence type="predicted"/>